<dbReference type="RefSeq" id="WP_122031256.1">
    <property type="nucleotide sequence ID" value="NZ_LS483254.1"/>
</dbReference>
<evidence type="ECO:0000259" key="1">
    <source>
        <dbReference type="SMART" id="SM00471"/>
    </source>
</evidence>
<feature type="domain" description="HD/PDEase" evidence="1">
    <location>
        <begin position="37"/>
        <end position="171"/>
    </location>
</feature>
<sequence length="250" mass="27619">MTSETKLAQVKEAIARSQRLRTLSACSNITAIDRLKINDHGPTHVRIVTRIALRILELLHGAGVRLGVTDHGLGYEEAQVVVLLGAALHDVGHAIHRADHELFSMILAPTLLDELLTGIYDEPVRTVLLAETMHAIWAHRAAVRPLTVEGGVLKVADALDMEKGRARIPFRVGEPTIHSVSALAIEKVEIKPGREKPVHIHVRMTNSAGIFQLDSLLKEKLMTSGLREYIEVSAEIEGEEKKIIDRYTLD</sequence>
<dbReference type="OrthoDB" id="247014at2"/>
<dbReference type="PANTHER" id="PTHR40517">
    <property type="entry name" value="METAL-DEPENDENT PHOSPHOHYDROLASE, HD SUPERFAMILY-RELATED"/>
    <property type="match status" value="1"/>
</dbReference>
<dbReference type="InterPro" id="IPR006674">
    <property type="entry name" value="HD_domain"/>
</dbReference>
<keyword evidence="3" id="KW-1185">Reference proteome</keyword>
<dbReference type="SMART" id="SM00471">
    <property type="entry name" value="HDc"/>
    <property type="match status" value="1"/>
</dbReference>
<evidence type="ECO:0000313" key="3">
    <source>
        <dbReference type="Proteomes" id="UP000249818"/>
    </source>
</evidence>
<protein>
    <recommendedName>
        <fullName evidence="1">HD/PDEase domain-containing protein</fullName>
    </recommendedName>
</protein>
<reference evidence="3" key="1">
    <citation type="submission" date="2018-05" db="EMBL/GenBank/DDBJ databases">
        <authorList>
            <person name="Hao L."/>
        </authorList>
    </citation>
    <scope>NUCLEOTIDE SEQUENCE [LARGE SCALE GENOMIC DNA]</scope>
</reference>
<dbReference type="SUPFAM" id="SSF109604">
    <property type="entry name" value="HD-domain/PDEase-like"/>
    <property type="match status" value="1"/>
</dbReference>
<dbReference type="PANTHER" id="PTHR40517:SF1">
    <property type="entry name" value="METAL-DEPENDENT PHOSPHOHYDROLASE, HD SUPERFAMILY-RELATED"/>
    <property type="match status" value="1"/>
</dbReference>
<dbReference type="InterPro" id="IPR003607">
    <property type="entry name" value="HD/PDEase_dom"/>
</dbReference>
<dbReference type="Gene3D" id="1.10.3210.10">
    <property type="entry name" value="Hypothetical protein af1432"/>
    <property type="match status" value="1"/>
</dbReference>
<organism evidence="2 3">
    <name type="scientific">Candidatus Bipolaricaulis anaerobius</name>
    <dbReference type="NCBI Taxonomy" id="2026885"/>
    <lineage>
        <taxon>Bacteria</taxon>
        <taxon>Candidatus Bipolaricaulota</taxon>
        <taxon>Candidatus Bipolaricaulia</taxon>
        <taxon>Candidatus Bipolaricaulales</taxon>
        <taxon>Candidatus Bipolaricaulaceae</taxon>
        <taxon>Candidatus Bipolaricaulis</taxon>
    </lineage>
</organism>
<dbReference type="Proteomes" id="UP000249818">
    <property type="component" value="Chromosome BARAN1"/>
</dbReference>
<proteinExistence type="predicted"/>
<dbReference type="KEGG" id="bana:BARAN1_0901"/>
<dbReference type="InterPro" id="IPR039967">
    <property type="entry name" value="MJ1020-like"/>
</dbReference>
<dbReference type="EMBL" id="LS483254">
    <property type="protein sequence ID" value="SQD92925.1"/>
    <property type="molecule type" value="Genomic_DNA"/>
</dbReference>
<dbReference type="AlphaFoldDB" id="A0A2X3MLA5"/>
<accession>A0A2X3MLA5</accession>
<evidence type="ECO:0000313" key="2">
    <source>
        <dbReference type="EMBL" id="SQD92925.1"/>
    </source>
</evidence>
<dbReference type="Pfam" id="PF01966">
    <property type="entry name" value="HD"/>
    <property type="match status" value="1"/>
</dbReference>
<name>A0A2X3MLA5_9BACT</name>
<gene>
    <name evidence="2" type="ORF">BARAN1_0901</name>
</gene>